<keyword evidence="11" id="KW-0175">Coiled coil</keyword>
<feature type="region of interest" description="Disordered" evidence="12">
    <location>
        <begin position="79"/>
        <end position="126"/>
    </location>
</feature>
<reference evidence="14" key="1">
    <citation type="submission" date="2022-12" db="EMBL/GenBank/DDBJ databases">
        <title>Draft genome assemblies for two species of Escallonia (Escalloniales).</title>
        <authorList>
            <person name="Chanderbali A."/>
            <person name="Dervinis C."/>
            <person name="Anghel I."/>
            <person name="Soltis D."/>
            <person name="Soltis P."/>
            <person name="Zapata F."/>
        </authorList>
    </citation>
    <scope>NUCLEOTIDE SEQUENCE</scope>
    <source>
        <strain evidence="14">UCBG64.0493</strain>
        <tissue evidence="14">Leaf</tissue>
    </source>
</reference>
<keyword evidence="4" id="KW-0507">mRNA processing</keyword>
<evidence type="ECO:0000259" key="13">
    <source>
        <dbReference type="PROSITE" id="PS51295"/>
    </source>
</evidence>
<dbReference type="PANTHER" id="PTHR31846">
    <property type="entry name" value="CRS1 / YHBY (CRM) DOMAIN-CONTAINING PROTEIN"/>
    <property type="match status" value="1"/>
</dbReference>
<feature type="region of interest" description="Disordered" evidence="12">
    <location>
        <begin position="362"/>
        <end position="398"/>
    </location>
</feature>
<feature type="compositionally biased region" description="Low complexity" evidence="12">
    <location>
        <begin position="385"/>
        <end position="398"/>
    </location>
</feature>
<evidence type="ECO:0000256" key="3">
    <source>
        <dbReference type="ARBA" id="ARBA00022640"/>
    </source>
</evidence>
<evidence type="ECO:0000256" key="8">
    <source>
        <dbReference type="ARBA" id="ARBA00023187"/>
    </source>
</evidence>
<keyword evidence="2" id="KW-0150">Chloroplast</keyword>
<keyword evidence="15" id="KW-1185">Reference proteome</keyword>
<dbReference type="GO" id="GO:0000373">
    <property type="term" value="P:Group II intron splicing"/>
    <property type="evidence" value="ECO:0007669"/>
    <property type="project" value="UniProtKB-ARBA"/>
</dbReference>
<evidence type="ECO:0000256" key="6">
    <source>
        <dbReference type="ARBA" id="ARBA00022884"/>
    </source>
</evidence>
<dbReference type="GO" id="GO:1990904">
    <property type="term" value="C:ribonucleoprotein complex"/>
    <property type="evidence" value="ECO:0007669"/>
    <property type="project" value="UniProtKB-KW"/>
</dbReference>
<evidence type="ECO:0000256" key="12">
    <source>
        <dbReference type="SAM" id="MobiDB-lite"/>
    </source>
</evidence>
<evidence type="ECO:0000313" key="15">
    <source>
        <dbReference type="Proteomes" id="UP001188597"/>
    </source>
</evidence>
<evidence type="ECO:0000256" key="7">
    <source>
        <dbReference type="ARBA" id="ARBA00022946"/>
    </source>
</evidence>
<keyword evidence="6 10" id="KW-0694">RNA-binding</keyword>
<dbReference type="EMBL" id="JAVXUP010000531">
    <property type="protein sequence ID" value="KAK3025768.1"/>
    <property type="molecule type" value="Genomic_DNA"/>
</dbReference>
<dbReference type="GO" id="GO:0006397">
    <property type="term" value="P:mRNA processing"/>
    <property type="evidence" value="ECO:0007669"/>
    <property type="project" value="UniProtKB-KW"/>
</dbReference>
<gene>
    <name evidence="14" type="ORF">RJ639_041924</name>
</gene>
<evidence type="ECO:0000256" key="11">
    <source>
        <dbReference type="SAM" id="Coils"/>
    </source>
</evidence>
<name>A0AA89B4Q8_9ASTE</name>
<dbReference type="InterPro" id="IPR045278">
    <property type="entry name" value="CRS1/CFM2/CFM3"/>
</dbReference>
<feature type="domain" description="CRM" evidence="13">
    <location>
        <begin position="676"/>
        <end position="776"/>
    </location>
</feature>
<feature type="domain" description="CRM" evidence="13">
    <location>
        <begin position="463"/>
        <end position="560"/>
    </location>
</feature>
<dbReference type="GO" id="GO:0009507">
    <property type="term" value="C:chloroplast"/>
    <property type="evidence" value="ECO:0007669"/>
    <property type="project" value="UniProtKB-SubCell"/>
</dbReference>
<comment type="caution">
    <text evidence="14">The sequence shown here is derived from an EMBL/GenBank/DDBJ whole genome shotgun (WGS) entry which is preliminary data.</text>
</comment>
<feature type="domain" description="CRM" evidence="13">
    <location>
        <begin position="260"/>
        <end position="356"/>
    </location>
</feature>
<evidence type="ECO:0000256" key="1">
    <source>
        <dbReference type="ARBA" id="ARBA00004229"/>
    </source>
</evidence>
<sequence length="863" mass="98029">MASSSSPLAFSLLSLSSPYPSSPCLYFLTPNRRSQSSESFKLWCSHHTIQLETHQIHTPKKKRKPRPSFLEQIHDKWSQKPTSLRQTFPWQEQEQEKEAMQEEEEEKRKHFSGVVGPEPRIEDNSVGFGSANRVIVAPWVQRSKPIKQNFDSARRNSQNSDDISKRVSSSVVEELGNSEKELTFDGKFEEIGVKVEEDAKNPSVFSEKDREVSVSDPKIEGFEGFSDKCDTMRLPWERGSGVKPVEGDGLRKSNTKMAEETIPEPQLKRLRNVALRMVERFKIGKAGITQALVDSIHEKWKKDEVVKLKFEGPPTLNMKRTHEILERRTGGIVIWRSGSSVVLFRGMTYKLHCVQSYTKQVQANTNASRSSKDSEDDCTLGAGQNGSTSSLGSSGAGSARYAKDLSEEELMDLSELNLLLDELGPRFKDWSGRDPLPVDADLLPPVVPGYKRPFRLLPYGVRHGLRDKEMTFFRRSARTMPPHFALGRNRELQGLAAAMVKLWEKSALAKIAIKRGVLNTLNERMAEELKLLTGGTLLSRNKDYIVFYRGNDFLPPGVTKALVEAQTLTALRQDEEDEARKKASSLVDSNAEAAKRRLVAGTLAETLAATSRWGKQPSSEEREKQMRDAALARHTSVVRYLEKKLAFAKGKARKAEKALEKVQKYLEPSELPADLETLTDEERFLFRKIGLSMKPYLVLGRRGIFDGTIENMHLHWKFRELVKIIVERKRFVQVKHIAISLEAESGGVLVSLDKTTKGYAIIVYRGKNYQRPLGLRPKNLLTRRQALARSIELQRREALKHHIMELQGKIEKLKSELDNMKTLKEIDEETLYSRVDNSSDDEDIEEVRTKKSIFHTCSGIRFH</sequence>
<evidence type="ECO:0000256" key="10">
    <source>
        <dbReference type="PROSITE-ProRule" id="PRU00626"/>
    </source>
</evidence>
<dbReference type="SMART" id="SM01103">
    <property type="entry name" value="CRS1_YhbY"/>
    <property type="match status" value="3"/>
</dbReference>
<dbReference type="PROSITE" id="PS51295">
    <property type="entry name" value="CRM"/>
    <property type="match status" value="3"/>
</dbReference>
<comment type="subcellular location">
    <subcellularLocation>
        <location evidence="1">Plastid</location>
        <location evidence="1">Chloroplast</location>
    </subcellularLocation>
</comment>
<dbReference type="Pfam" id="PF01985">
    <property type="entry name" value="CRS1_YhbY"/>
    <property type="match status" value="3"/>
</dbReference>
<dbReference type="Gene3D" id="3.30.110.60">
    <property type="entry name" value="YhbY-like"/>
    <property type="match status" value="3"/>
</dbReference>
<dbReference type="InterPro" id="IPR001890">
    <property type="entry name" value="RNA-binding_CRM"/>
</dbReference>
<keyword evidence="8" id="KW-0508">mRNA splicing</keyword>
<evidence type="ECO:0000256" key="4">
    <source>
        <dbReference type="ARBA" id="ARBA00022664"/>
    </source>
</evidence>
<keyword evidence="5" id="KW-0677">Repeat</keyword>
<dbReference type="GO" id="GO:0003729">
    <property type="term" value="F:mRNA binding"/>
    <property type="evidence" value="ECO:0007669"/>
    <property type="project" value="InterPro"/>
</dbReference>
<keyword evidence="3" id="KW-0934">Plastid</keyword>
<organism evidence="14 15">
    <name type="scientific">Escallonia herrerae</name>
    <dbReference type="NCBI Taxonomy" id="1293975"/>
    <lineage>
        <taxon>Eukaryota</taxon>
        <taxon>Viridiplantae</taxon>
        <taxon>Streptophyta</taxon>
        <taxon>Embryophyta</taxon>
        <taxon>Tracheophyta</taxon>
        <taxon>Spermatophyta</taxon>
        <taxon>Magnoliopsida</taxon>
        <taxon>eudicotyledons</taxon>
        <taxon>Gunneridae</taxon>
        <taxon>Pentapetalae</taxon>
        <taxon>asterids</taxon>
        <taxon>campanulids</taxon>
        <taxon>Escalloniales</taxon>
        <taxon>Escalloniaceae</taxon>
        <taxon>Escallonia</taxon>
    </lineage>
</organism>
<dbReference type="AlphaFoldDB" id="A0AA89B4Q8"/>
<accession>A0AA89B4Q8</accession>
<dbReference type="FunFam" id="3.30.110.60:FF:000003">
    <property type="entry name" value="CRM-domain containing factor CFM3B, chloroplastic"/>
    <property type="match status" value="1"/>
</dbReference>
<dbReference type="PANTHER" id="PTHR31846:SF7">
    <property type="entry name" value="CRS1 _ YHBY (CRM) DOMAIN-CONTAINING PROTEIN"/>
    <property type="match status" value="1"/>
</dbReference>
<dbReference type="SUPFAM" id="SSF75471">
    <property type="entry name" value="YhbY-like"/>
    <property type="match status" value="3"/>
</dbReference>
<keyword evidence="9" id="KW-0687">Ribonucleoprotein</keyword>
<evidence type="ECO:0000256" key="2">
    <source>
        <dbReference type="ARBA" id="ARBA00022528"/>
    </source>
</evidence>
<evidence type="ECO:0000256" key="9">
    <source>
        <dbReference type="ARBA" id="ARBA00023274"/>
    </source>
</evidence>
<feature type="compositionally biased region" description="Polar residues" evidence="12">
    <location>
        <begin position="79"/>
        <end position="90"/>
    </location>
</feature>
<evidence type="ECO:0000256" key="5">
    <source>
        <dbReference type="ARBA" id="ARBA00022737"/>
    </source>
</evidence>
<evidence type="ECO:0000313" key="14">
    <source>
        <dbReference type="EMBL" id="KAK3025768.1"/>
    </source>
</evidence>
<proteinExistence type="predicted"/>
<protein>
    <recommendedName>
        <fullName evidence="13">CRM domain-containing protein</fullName>
    </recommendedName>
</protein>
<dbReference type="InterPro" id="IPR035920">
    <property type="entry name" value="YhbY-like_sf"/>
</dbReference>
<keyword evidence="7" id="KW-0809">Transit peptide</keyword>
<dbReference type="Proteomes" id="UP001188597">
    <property type="component" value="Unassembled WGS sequence"/>
</dbReference>
<feature type="coiled-coil region" evidence="11">
    <location>
        <begin position="796"/>
        <end position="830"/>
    </location>
</feature>
<dbReference type="FunFam" id="3.30.110.60:FF:000002">
    <property type="entry name" value="CRS2-associated factor 1, chloroplastic"/>
    <property type="match status" value="2"/>
</dbReference>